<dbReference type="HOGENOM" id="CLU_203208_0_0_3"/>
<dbReference type="AlphaFoldDB" id="F4XVN8"/>
<gene>
    <name evidence="1" type="ORF">LYNGBM3L_41560</name>
</gene>
<proteinExistence type="predicted"/>
<protein>
    <submittedName>
        <fullName evidence="1">Uncharacterized protein</fullName>
    </submittedName>
</protein>
<reference evidence="2" key="1">
    <citation type="journal article" date="2011" name="Proc. Natl. Acad. Sci. U.S.A.">
        <title>Genomic insights into the physiology and ecology of the marine filamentous cyanobacterium Lyngbya majuscula.</title>
        <authorList>
            <person name="Jones A.C."/>
            <person name="Monroe E.A."/>
            <person name="Podell S."/>
            <person name="Hess W.R."/>
            <person name="Klages S."/>
            <person name="Esquenazi E."/>
            <person name="Niessen S."/>
            <person name="Hoover H."/>
            <person name="Rothmann M."/>
            <person name="Lasken R.S."/>
            <person name="Yates J.R.III."/>
            <person name="Reinhardt R."/>
            <person name="Kube M."/>
            <person name="Burkart M.D."/>
            <person name="Allen E.E."/>
            <person name="Dorrestein P.C."/>
            <person name="Gerwick W.H."/>
            <person name="Gerwick L."/>
        </authorList>
    </citation>
    <scope>NUCLEOTIDE SEQUENCE [LARGE SCALE GENOMIC DNA]</scope>
    <source>
        <strain evidence="2">3L</strain>
    </source>
</reference>
<dbReference type="eggNOG" id="COG5464">
    <property type="taxonomic scope" value="Bacteria"/>
</dbReference>
<evidence type="ECO:0000313" key="1">
    <source>
        <dbReference type="EMBL" id="EGJ31301.1"/>
    </source>
</evidence>
<sequence>MTCLWILSPYCSTKLLNGFAAKLNDSGNWIEGVYFLPELFKTALVAINQLPVTEETLWLRVLGRDRVACA</sequence>
<evidence type="ECO:0000313" key="2">
    <source>
        <dbReference type="Proteomes" id="UP000003959"/>
    </source>
</evidence>
<keyword evidence="2" id="KW-1185">Reference proteome</keyword>
<dbReference type="RefSeq" id="WP_008187118.1">
    <property type="nucleotide sequence ID" value="NZ_GL890940.1"/>
</dbReference>
<name>F4XVN8_9CYAN</name>
<accession>F4XVN8</accession>
<dbReference type="EMBL" id="GL890940">
    <property type="protein sequence ID" value="EGJ31301.1"/>
    <property type="molecule type" value="Genomic_DNA"/>
</dbReference>
<dbReference type="Proteomes" id="UP000003959">
    <property type="component" value="Unassembled WGS sequence"/>
</dbReference>
<organism evidence="1 2">
    <name type="scientific">Moorena producens 3L</name>
    <dbReference type="NCBI Taxonomy" id="489825"/>
    <lineage>
        <taxon>Bacteria</taxon>
        <taxon>Bacillati</taxon>
        <taxon>Cyanobacteriota</taxon>
        <taxon>Cyanophyceae</taxon>
        <taxon>Coleofasciculales</taxon>
        <taxon>Coleofasciculaceae</taxon>
        <taxon>Moorena</taxon>
    </lineage>
</organism>